<dbReference type="EMBL" id="VSWD01000011">
    <property type="protein sequence ID" value="KAK3088278.1"/>
    <property type="molecule type" value="Genomic_DNA"/>
</dbReference>
<keyword evidence="6" id="KW-0539">Nucleus</keyword>
<keyword evidence="4" id="KW-0963">Cytoplasm</keyword>
<evidence type="ECO:0000256" key="2">
    <source>
        <dbReference type="ARBA" id="ARBA00004123"/>
    </source>
</evidence>
<dbReference type="GO" id="GO:0019773">
    <property type="term" value="C:proteasome core complex, alpha-subunit complex"/>
    <property type="evidence" value="ECO:0007669"/>
    <property type="project" value="UniProtKB-UniRule"/>
</dbReference>
<dbReference type="InterPro" id="IPR050115">
    <property type="entry name" value="Proteasome_alpha"/>
</dbReference>
<evidence type="ECO:0000256" key="1">
    <source>
        <dbReference type="ARBA" id="ARBA00002000"/>
    </source>
</evidence>
<evidence type="ECO:0000256" key="6">
    <source>
        <dbReference type="ARBA" id="ARBA00023242"/>
    </source>
</evidence>
<dbReference type="GO" id="GO:0005634">
    <property type="term" value="C:nucleus"/>
    <property type="evidence" value="ECO:0007669"/>
    <property type="project" value="UniProtKB-SubCell"/>
</dbReference>
<dbReference type="GO" id="GO:0005737">
    <property type="term" value="C:cytoplasm"/>
    <property type="evidence" value="ECO:0007669"/>
    <property type="project" value="UniProtKB-SubCell"/>
</dbReference>
<evidence type="ECO:0000259" key="8">
    <source>
        <dbReference type="PROSITE" id="PS00388"/>
    </source>
</evidence>
<accession>A0AA88Y2X1</accession>
<dbReference type="InterPro" id="IPR023332">
    <property type="entry name" value="Proteasome_alpha-type"/>
</dbReference>
<dbReference type="GO" id="GO:0006511">
    <property type="term" value="P:ubiquitin-dependent protein catabolic process"/>
    <property type="evidence" value="ECO:0007669"/>
    <property type="project" value="InterPro"/>
</dbReference>
<gene>
    <name evidence="9" type="ORF">FSP39_016968</name>
</gene>
<dbReference type="PROSITE" id="PS00388">
    <property type="entry name" value="PROTEASOME_ALPHA_1"/>
    <property type="match status" value="1"/>
</dbReference>
<comment type="similarity">
    <text evidence="7">Belongs to the peptidase T1A family.</text>
</comment>
<comment type="subcellular location">
    <subcellularLocation>
        <location evidence="3">Cytoplasm</location>
    </subcellularLocation>
    <subcellularLocation>
        <location evidence="2">Nucleus</location>
    </subcellularLocation>
</comment>
<dbReference type="PROSITE" id="PS51475">
    <property type="entry name" value="PROTEASOME_ALPHA_2"/>
    <property type="match status" value="1"/>
</dbReference>
<dbReference type="PANTHER" id="PTHR11599">
    <property type="entry name" value="PROTEASOME SUBUNIT ALPHA/BETA"/>
    <property type="match status" value="1"/>
</dbReference>
<sequence>MKTFLSPLPASLKGTLSFLSYDLSASQFSPDGRVFQVEYALKAVENSGTAVGIRGKDGVVFGVEKLVTSKLYEAGANKRIFNVDRHIGLATAGLMADSRALVEIAREEASNFRYNYGSPIPLKQLTDRVSGYVHAHTLYSSVRPFGVSMILGSYSQELGPQMYMVDPSGVSWGYYGCATGKAKQAAKTEIEKLKGAISFLLTQKLTVHVEFAQTGPYSKDKERRSFAVRIMAADITCFGRRNTAKPSDLRNIVRIYIVHDEVKDKHFELELSWVGDVTGGKHELVPNNVFTEAEKFAKEALEESDDSDEEDL</sequence>
<organism evidence="9 10">
    <name type="scientific">Pinctada imbricata</name>
    <name type="common">Atlantic pearl-oyster</name>
    <name type="synonym">Pinctada martensii</name>
    <dbReference type="NCBI Taxonomy" id="66713"/>
    <lineage>
        <taxon>Eukaryota</taxon>
        <taxon>Metazoa</taxon>
        <taxon>Spiralia</taxon>
        <taxon>Lophotrochozoa</taxon>
        <taxon>Mollusca</taxon>
        <taxon>Bivalvia</taxon>
        <taxon>Autobranchia</taxon>
        <taxon>Pteriomorphia</taxon>
        <taxon>Pterioida</taxon>
        <taxon>Pterioidea</taxon>
        <taxon>Pteriidae</taxon>
        <taxon>Pinctada</taxon>
    </lineage>
</organism>
<comment type="function">
    <text evidence="1">The proteasome is a multicatalytic proteinase complex which is characterized by its ability to cleave peptides with Arg, Phe, Tyr, Leu, and Glu adjacent to the leaving group at neutral or slightly basic pH. The proteasome has an ATP-dependent proteolytic activity.</text>
</comment>
<evidence type="ECO:0000256" key="3">
    <source>
        <dbReference type="ARBA" id="ARBA00004496"/>
    </source>
</evidence>
<dbReference type="Pfam" id="PF00227">
    <property type="entry name" value="Proteasome"/>
    <property type="match status" value="1"/>
</dbReference>
<feature type="domain" description="Proteasome alpha-type subunits" evidence="8">
    <location>
        <begin position="21"/>
        <end position="43"/>
    </location>
</feature>
<dbReference type="SMART" id="SM00948">
    <property type="entry name" value="Proteasome_A_N"/>
    <property type="match status" value="1"/>
</dbReference>
<dbReference type="Gene3D" id="3.60.20.10">
    <property type="entry name" value="Glutamine Phosphoribosylpyrophosphate, subunit 1, domain 1"/>
    <property type="match status" value="1"/>
</dbReference>
<dbReference type="AlphaFoldDB" id="A0AA88Y2X1"/>
<dbReference type="FunFam" id="3.60.20.10:FF:000007">
    <property type="entry name" value="Proteasome subunit alpha type"/>
    <property type="match status" value="1"/>
</dbReference>
<comment type="caution">
    <text evidence="9">The sequence shown here is derived from an EMBL/GenBank/DDBJ whole genome shotgun (WGS) entry which is preliminary data.</text>
</comment>
<dbReference type="SUPFAM" id="SSF56235">
    <property type="entry name" value="N-terminal nucleophile aminohydrolases (Ntn hydrolases)"/>
    <property type="match status" value="1"/>
</dbReference>
<proteinExistence type="inferred from homology"/>
<dbReference type="CDD" id="cd03751">
    <property type="entry name" value="proteasome_alpha_type_3"/>
    <property type="match status" value="1"/>
</dbReference>
<protein>
    <recommendedName>
        <fullName evidence="8">Proteasome alpha-type subunits domain-containing protein</fullName>
    </recommendedName>
</protein>
<keyword evidence="5 7" id="KW-0647">Proteasome</keyword>
<evidence type="ECO:0000256" key="7">
    <source>
        <dbReference type="PROSITE-ProRule" id="PRU00808"/>
    </source>
</evidence>
<reference evidence="9" key="1">
    <citation type="submission" date="2019-08" db="EMBL/GenBank/DDBJ databases">
        <title>The improved chromosome-level genome for the pearl oyster Pinctada fucata martensii using PacBio sequencing and Hi-C.</title>
        <authorList>
            <person name="Zheng Z."/>
        </authorList>
    </citation>
    <scope>NUCLEOTIDE SEQUENCE</scope>
    <source>
        <strain evidence="9">ZZ-2019</strain>
        <tissue evidence="9">Adductor muscle</tissue>
    </source>
</reference>
<evidence type="ECO:0000256" key="5">
    <source>
        <dbReference type="ARBA" id="ARBA00022942"/>
    </source>
</evidence>
<evidence type="ECO:0000313" key="10">
    <source>
        <dbReference type="Proteomes" id="UP001186944"/>
    </source>
</evidence>
<evidence type="ECO:0000313" key="9">
    <source>
        <dbReference type="EMBL" id="KAK3088278.1"/>
    </source>
</evidence>
<dbReference type="Proteomes" id="UP001186944">
    <property type="component" value="Unassembled WGS sequence"/>
</dbReference>
<evidence type="ECO:0000256" key="4">
    <source>
        <dbReference type="ARBA" id="ARBA00022490"/>
    </source>
</evidence>
<dbReference type="InterPro" id="IPR029055">
    <property type="entry name" value="Ntn_hydrolases_N"/>
</dbReference>
<dbReference type="Pfam" id="PF10584">
    <property type="entry name" value="Proteasome_A_N"/>
    <property type="match status" value="1"/>
</dbReference>
<dbReference type="InterPro" id="IPR001353">
    <property type="entry name" value="Proteasome_sua/b"/>
</dbReference>
<name>A0AA88Y2X1_PINIB</name>
<keyword evidence="10" id="KW-1185">Reference proteome</keyword>
<dbReference type="InterPro" id="IPR000426">
    <property type="entry name" value="Proteasome_asu_N"/>
</dbReference>